<gene>
    <name evidence="4" type="ORF">IAC51_03670</name>
</gene>
<dbReference type="SUPFAM" id="SSF54534">
    <property type="entry name" value="FKBP-like"/>
    <property type="match status" value="2"/>
</dbReference>
<feature type="domain" description="PpiC" evidence="3">
    <location>
        <begin position="224"/>
        <end position="326"/>
    </location>
</feature>
<evidence type="ECO:0000259" key="3">
    <source>
        <dbReference type="PROSITE" id="PS50198"/>
    </source>
</evidence>
<feature type="non-terminal residue" evidence="4">
    <location>
        <position position="469"/>
    </location>
</feature>
<evidence type="ECO:0000256" key="1">
    <source>
        <dbReference type="PROSITE-ProRule" id="PRU00278"/>
    </source>
</evidence>
<dbReference type="GO" id="GO:0003755">
    <property type="term" value="F:peptidyl-prolyl cis-trans isomerase activity"/>
    <property type="evidence" value="ECO:0007669"/>
    <property type="project" value="UniProtKB-KW"/>
</dbReference>
<dbReference type="PANTHER" id="PTHR47245">
    <property type="entry name" value="PEPTIDYLPROLYL ISOMERASE"/>
    <property type="match status" value="1"/>
</dbReference>
<dbReference type="AlphaFoldDB" id="A0A940DJF4"/>
<sequence>MRKILLALALSCAAGVSAQDDPVLMTIGDREIHRSEFEYLYEKNNSGDAIDKKSLGDYLDLFTKFKMKVIEAENMGLDTTQAFRTEFYGYRSQLIRPYLIDKELEDRLYREAYDHLKEDVEISNILFLLPQNASPEDTLRIYQDALRAYDALRDGDFAIVADSLSNDSNIIARNGGYIGYLTGMMVEWPWENAIYTTPVGSVTGPVRVSYGYNISKVLNRRPAVGTVRASHILIPVREGMTEEQRNEAYHKALDIKKRIDSGEDFAAIAKSSSADRSSASKGGDLSWFGVGRMVRPFEDAAFRLDSGEVSDPVRTDFGWHIIKVTGKKGIDPFEIKRAAIQQRMLHDGRNDMVQNSFVDKKKKEYGLKVDEAVLAVVDSVISAAKGNDAELMASVDSLSGMTVIEFRDNRITADKLVAFYALNGKNMSASQAAELLADLELLRYEDSMLEEKYPEFGHLMSEYHDGMLL</sequence>
<dbReference type="InterPro" id="IPR050245">
    <property type="entry name" value="PrsA_foldase"/>
</dbReference>
<keyword evidence="1 4" id="KW-0413">Isomerase</keyword>
<name>A0A940DJF4_9BACT</name>
<keyword evidence="2" id="KW-0732">Signal</keyword>
<evidence type="ECO:0000313" key="5">
    <source>
        <dbReference type="Proteomes" id="UP000712007"/>
    </source>
</evidence>
<dbReference type="Gene3D" id="3.10.50.40">
    <property type="match status" value="2"/>
</dbReference>
<dbReference type="InterPro" id="IPR046357">
    <property type="entry name" value="PPIase_dom_sf"/>
</dbReference>
<dbReference type="Pfam" id="PF13616">
    <property type="entry name" value="Rotamase_3"/>
    <property type="match status" value="1"/>
</dbReference>
<feature type="domain" description="PpiC" evidence="3">
    <location>
        <begin position="117"/>
        <end position="219"/>
    </location>
</feature>
<evidence type="ECO:0000256" key="2">
    <source>
        <dbReference type="SAM" id="SignalP"/>
    </source>
</evidence>
<keyword evidence="1" id="KW-0697">Rotamase</keyword>
<protein>
    <submittedName>
        <fullName evidence="4">Peptidylprolyl isomerase</fullName>
    </submittedName>
</protein>
<dbReference type="PANTHER" id="PTHR47245:SF2">
    <property type="entry name" value="PEPTIDYL-PROLYL CIS-TRANS ISOMERASE HP_0175-RELATED"/>
    <property type="match status" value="1"/>
</dbReference>
<evidence type="ECO:0000313" key="4">
    <source>
        <dbReference type="EMBL" id="MBO8439728.1"/>
    </source>
</evidence>
<organism evidence="4 5">
    <name type="scientific">Candidatus Aphodosoma intestinipullorum</name>
    <dbReference type="NCBI Taxonomy" id="2840674"/>
    <lineage>
        <taxon>Bacteria</taxon>
        <taxon>Pseudomonadati</taxon>
        <taxon>Bacteroidota</taxon>
        <taxon>Bacteroidia</taxon>
        <taxon>Bacteroidales</taxon>
        <taxon>Candidatus Aphodosoma</taxon>
    </lineage>
</organism>
<proteinExistence type="predicted"/>
<reference evidence="4" key="2">
    <citation type="journal article" date="2021" name="PeerJ">
        <title>Extensive microbial diversity within the chicken gut microbiome revealed by metagenomics and culture.</title>
        <authorList>
            <person name="Gilroy R."/>
            <person name="Ravi A."/>
            <person name="Getino M."/>
            <person name="Pursley I."/>
            <person name="Horton D.L."/>
            <person name="Alikhan N.F."/>
            <person name="Baker D."/>
            <person name="Gharbi K."/>
            <person name="Hall N."/>
            <person name="Watson M."/>
            <person name="Adriaenssens E.M."/>
            <person name="Foster-Nyarko E."/>
            <person name="Jarju S."/>
            <person name="Secka A."/>
            <person name="Antonio M."/>
            <person name="Oren A."/>
            <person name="Chaudhuri R.R."/>
            <person name="La Ragione R."/>
            <person name="Hildebrand F."/>
            <person name="Pallen M.J."/>
        </authorList>
    </citation>
    <scope>NUCLEOTIDE SEQUENCE</scope>
    <source>
        <strain evidence="4">3924</strain>
    </source>
</reference>
<dbReference type="InterPro" id="IPR000297">
    <property type="entry name" value="PPIase_PpiC"/>
</dbReference>
<accession>A0A940DJF4</accession>
<reference evidence="4" key="1">
    <citation type="submission" date="2020-10" db="EMBL/GenBank/DDBJ databases">
        <authorList>
            <person name="Gilroy R."/>
        </authorList>
    </citation>
    <scope>NUCLEOTIDE SEQUENCE</scope>
    <source>
        <strain evidence="4">3924</strain>
    </source>
</reference>
<dbReference type="EMBL" id="JADIMV010000060">
    <property type="protein sequence ID" value="MBO8439728.1"/>
    <property type="molecule type" value="Genomic_DNA"/>
</dbReference>
<feature type="signal peptide" evidence="2">
    <location>
        <begin position="1"/>
        <end position="18"/>
    </location>
</feature>
<feature type="chain" id="PRO_5037505587" evidence="2">
    <location>
        <begin position="19"/>
        <end position="469"/>
    </location>
</feature>
<dbReference type="Proteomes" id="UP000712007">
    <property type="component" value="Unassembled WGS sequence"/>
</dbReference>
<comment type="caution">
    <text evidence="4">The sequence shown here is derived from an EMBL/GenBank/DDBJ whole genome shotgun (WGS) entry which is preliminary data.</text>
</comment>
<dbReference type="PROSITE" id="PS50198">
    <property type="entry name" value="PPIC_PPIASE_2"/>
    <property type="match status" value="2"/>
</dbReference>